<name>A0A9W4WNX9_9GLOM</name>
<gene>
    <name evidence="1" type="ORF">FWILDA_LOCUS7383</name>
</gene>
<organism evidence="1 2">
    <name type="scientific">Funneliformis geosporum</name>
    <dbReference type="NCBI Taxonomy" id="1117311"/>
    <lineage>
        <taxon>Eukaryota</taxon>
        <taxon>Fungi</taxon>
        <taxon>Fungi incertae sedis</taxon>
        <taxon>Mucoromycota</taxon>
        <taxon>Glomeromycotina</taxon>
        <taxon>Glomeromycetes</taxon>
        <taxon>Glomerales</taxon>
        <taxon>Glomeraceae</taxon>
        <taxon>Funneliformis</taxon>
    </lineage>
</organism>
<dbReference type="AlphaFoldDB" id="A0A9W4WNX9"/>
<proteinExistence type="predicted"/>
<sequence length="63" mass="7433">MSCDKESEVAKEFLKAHDESRRDDFQTLLHPQAIYTAHALNYANLSNLFRLKELDIADECYKW</sequence>
<keyword evidence="2" id="KW-1185">Reference proteome</keyword>
<reference evidence="1" key="1">
    <citation type="submission" date="2022-08" db="EMBL/GenBank/DDBJ databases">
        <authorList>
            <person name="Kallberg Y."/>
            <person name="Tangrot J."/>
            <person name="Rosling A."/>
        </authorList>
    </citation>
    <scope>NUCLEOTIDE SEQUENCE</scope>
    <source>
        <strain evidence="1">Wild A</strain>
    </source>
</reference>
<protein>
    <submittedName>
        <fullName evidence="1">3206_t:CDS:1</fullName>
    </submittedName>
</protein>
<evidence type="ECO:0000313" key="2">
    <source>
        <dbReference type="Proteomes" id="UP001153678"/>
    </source>
</evidence>
<accession>A0A9W4WNX9</accession>
<evidence type="ECO:0000313" key="1">
    <source>
        <dbReference type="EMBL" id="CAI2176020.1"/>
    </source>
</evidence>
<comment type="caution">
    <text evidence="1">The sequence shown here is derived from an EMBL/GenBank/DDBJ whole genome shotgun (WGS) entry which is preliminary data.</text>
</comment>
<dbReference type="Proteomes" id="UP001153678">
    <property type="component" value="Unassembled WGS sequence"/>
</dbReference>
<dbReference type="EMBL" id="CAMKVN010001444">
    <property type="protein sequence ID" value="CAI2176020.1"/>
    <property type="molecule type" value="Genomic_DNA"/>
</dbReference>